<name>A0A6P6AAL4_DURZI</name>
<feature type="region of interest" description="Disordered" evidence="1">
    <location>
        <begin position="100"/>
        <end position="122"/>
    </location>
</feature>
<dbReference type="GeneID" id="111307820"/>
<evidence type="ECO:0000313" key="2">
    <source>
        <dbReference type="Proteomes" id="UP000515121"/>
    </source>
</evidence>
<evidence type="ECO:0000313" key="3">
    <source>
        <dbReference type="RefSeq" id="XP_022761821.1"/>
    </source>
</evidence>
<feature type="region of interest" description="Disordered" evidence="1">
    <location>
        <begin position="520"/>
        <end position="550"/>
    </location>
</feature>
<sequence>MDVAEDSYKLGGNNEAMVKEVLVEGKADVLQVNKGSGAFSPVDADATENEKDQKVCFLEEQQFYDADDLHQTGFSGSMINVLPDVKPMFEHTDVQTKKLDNVVGGDNMDNPEKAGAGGDNIRRINDENYEKNTETSCESTYHSSSLSQTNTASNLLEVDNSDDIGTRKTENYVTNVVGSCIRPEEGYVSIKTNSTSESISTHHQSPIVTEEVNETEGPCLDGVSNSQDDIKESKISSDNKIQGECASVVLMASAVDNSGGNEIERTSQDQLKKESMHLPSYTEPTGQSSVAVDDSHTRESGVDASGGSTVILQGKTDNGPVKPQLDSTLGDFSIESSSQTDSLEGHWGSISVLSTQSDNQAVIETETLPSTGSHPFSEAEKANIKKSKVASEEQHSDKSDEFEPPSFMTLVEPGGGDQKTSASEIQTVQNAQNPRASPLQAGWFPSLTHVANESPGRKKNEEIIAKVTNWNAKQHTPLKNLLGEANSETKPKSPHSKENPAVVIPREKKVAKDDGALVTKVRSTQSPETPVAEPTDMEAGKEWNSPARYPADIKREKRKVKGRPLWVQFVCCSSVN</sequence>
<dbReference type="OrthoDB" id="1939753at2759"/>
<gene>
    <name evidence="3" type="primary">LOC111307820</name>
</gene>
<feature type="compositionally biased region" description="Basic and acidic residues" evidence="1">
    <location>
        <begin position="267"/>
        <end position="276"/>
    </location>
</feature>
<dbReference type="AlphaFoldDB" id="A0A6P6AAL4"/>
<reference evidence="3" key="1">
    <citation type="submission" date="2025-08" db="UniProtKB">
        <authorList>
            <consortium name="RefSeq"/>
        </authorList>
    </citation>
    <scope>IDENTIFICATION</scope>
    <source>
        <tissue evidence="3">Fruit stalk</tissue>
    </source>
</reference>
<feature type="region of interest" description="Disordered" evidence="1">
    <location>
        <begin position="267"/>
        <end position="343"/>
    </location>
</feature>
<protein>
    <submittedName>
        <fullName evidence="3">Uncharacterized protein LOC111307820</fullName>
    </submittedName>
</protein>
<keyword evidence="2" id="KW-1185">Reference proteome</keyword>
<dbReference type="PANTHER" id="PTHR35746">
    <property type="entry name" value="PENTATRICOPEPTIDE REPEAT (PPR) SUPERFAMILY PROTEIN"/>
    <property type="match status" value="1"/>
</dbReference>
<evidence type="ECO:0000256" key="1">
    <source>
        <dbReference type="SAM" id="MobiDB-lite"/>
    </source>
</evidence>
<dbReference type="Proteomes" id="UP000515121">
    <property type="component" value="Unplaced"/>
</dbReference>
<proteinExistence type="predicted"/>
<feature type="compositionally biased region" description="Polar residues" evidence="1">
    <location>
        <begin position="194"/>
        <end position="207"/>
    </location>
</feature>
<feature type="region of interest" description="Disordered" evidence="1">
    <location>
        <begin position="367"/>
        <end position="442"/>
    </location>
</feature>
<feature type="compositionally biased region" description="Basic and acidic residues" evidence="1">
    <location>
        <begin position="377"/>
        <end position="401"/>
    </location>
</feature>
<dbReference type="KEGG" id="dzi:111307820"/>
<feature type="region of interest" description="Disordered" evidence="1">
    <location>
        <begin position="194"/>
        <end position="219"/>
    </location>
</feature>
<dbReference type="PANTHER" id="PTHR35746:SF1">
    <property type="entry name" value="PENTATRICOPEPTIDE REPEAT (PPR) SUPERFAMILY PROTEIN"/>
    <property type="match status" value="1"/>
</dbReference>
<organism evidence="2 3">
    <name type="scientific">Durio zibethinus</name>
    <name type="common">Durian</name>
    <dbReference type="NCBI Taxonomy" id="66656"/>
    <lineage>
        <taxon>Eukaryota</taxon>
        <taxon>Viridiplantae</taxon>
        <taxon>Streptophyta</taxon>
        <taxon>Embryophyta</taxon>
        <taxon>Tracheophyta</taxon>
        <taxon>Spermatophyta</taxon>
        <taxon>Magnoliopsida</taxon>
        <taxon>eudicotyledons</taxon>
        <taxon>Gunneridae</taxon>
        <taxon>Pentapetalae</taxon>
        <taxon>rosids</taxon>
        <taxon>malvids</taxon>
        <taxon>Malvales</taxon>
        <taxon>Malvaceae</taxon>
        <taxon>Helicteroideae</taxon>
        <taxon>Durio</taxon>
    </lineage>
</organism>
<accession>A0A6P6AAL4</accession>
<dbReference type="RefSeq" id="XP_022761821.1">
    <property type="nucleotide sequence ID" value="XM_022906086.1"/>
</dbReference>
<feature type="compositionally biased region" description="Polar residues" evidence="1">
    <location>
        <begin position="418"/>
        <end position="435"/>
    </location>
</feature>